<organism evidence="2 3">
    <name type="scientific">Mycena chlorophos</name>
    <name type="common">Agaric fungus</name>
    <name type="synonym">Agaricus chlorophos</name>
    <dbReference type="NCBI Taxonomy" id="658473"/>
    <lineage>
        <taxon>Eukaryota</taxon>
        <taxon>Fungi</taxon>
        <taxon>Dikarya</taxon>
        <taxon>Basidiomycota</taxon>
        <taxon>Agaricomycotina</taxon>
        <taxon>Agaricomycetes</taxon>
        <taxon>Agaricomycetidae</taxon>
        <taxon>Agaricales</taxon>
        <taxon>Marasmiineae</taxon>
        <taxon>Mycenaceae</taxon>
        <taxon>Mycena</taxon>
    </lineage>
</organism>
<dbReference type="EMBL" id="JACAZE010000009">
    <property type="protein sequence ID" value="KAF7305711.1"/>
    <property type="molecule type" value="Genomic_DNA"/>
</dbReference>
<evidence type="ECO:0000313" key="3">
    <source>
        <dbReference type="Proteomes" id="UP000613580"/>
    </source>
</evidence>
<protein>
    <submittedName>
        <fullName evidence="2">MYND-type domain-containing protein</fullName>
    </submittedName>
</protein>
<proteinExistence type="predicted"/>
<dbReference type="Proteomes" id="UP000613580">
    <property type="component" value="Unassembled WGS sequence"/>
</dbReference>
<gene>
    <name evidence="2" type="ORF">HMN09_00724400</name>
</gene>
<sequence>MLPHPQLRMDRLNLLPHSAKRVAQAACAPGRTKAHVLAVLKLATSDGLPFETKLALLPVVYHNTDPMRLPSRSSDSPRDDDSESDEDSPALMNEANIVDIMCSQAALQVYAFVLNSGSAPTVAPAPQAHSQLWARIWPWHLLVSSRANRWIFSSDLLFFGSSIAFFFFVSAHAVQKSADCSQMLSTPGFRRNLAQGWAMLPEWSYGEAALDVAIRGIFILLPRSEIHASLVHQQEIIQGLGGSLASAVEIIRKTARLFVKHEDKRIFCDFGTLFFVLEALENLPDQPLDKLYLGPIAQAIQSRTLIRQMTHAIAELLVMIDAQMHVGDATRALVHSLDSLGRYLNAHRPTYLVAALSAGLFRSVLVCGMLQCPGQLESSNKINVWAQWILRQVLYPQSNAFIQVARSMSWAATQAQDVLFSDRFKDSCLHDTWNKLLAPTLAARRKLVEKIDNLEDTSHRACDNIELLPTLRILSILVLLFGNVPTRRLEARRSFGGLHSTEVKRIVSRYVCASSGYDFKQRKFLRDLLSESFARVRSRLYVIQMKLMVDSPSPTEDFPHYAVVYDLRCTPENDTDIGIYFFPVDEIPTKVPELELNEDDFEDIARRARESDGRYQVHIVCLPGLGRGEHVERSVVVPLRSSSSRLFIEMRRVAERHKSDAEIDEDVLKREVEDVLAECGDVLEFH</sequence>
<name>A0A8H6SW09_MYCCL</name>
<comment type="caution">
    <text evidence="2">The sequence shown here is derived from an EMBL/GenBank/DDBJ whole genome shotgun (WGS) entry which is preliminary data.</text>
</comment>
<evidence type="ECO:0000256" key="1">
    <source>
        <dbReference type="SAM" id="MobiDB-lite"/>
    </source>
</evidence>
<feature type="region of interest" description="Disordered" evidence="1">
    <location>
        <begin position="67"/>
        <end position="88"/>
    </location>
</feature>
<dbReference type="AlphaFoldDB" id="A0A8H6SW09"/>
<feature type="compositionally biased region" description="Acidic residues" evidence="1">
    <location>
        <begin position="78"/>
        <end position="88"/>
    </location>
</feature>
<accession>A0A8H6SW09</accession>
<keyword evidence="3" id="KW-1185">Reference proteome</keyword>
<reference evidence="2" key="1">
    <citation type="submission" date="2020-05" db="EMBL/GenBank/DDBJ databases">
        <title>Mycena genomes resolve the evolution of fungal bioluminescence.</title>
        <authorList>
            <person name="Tsai I.J."/>
        </authorList>
    </citation>
    <scope>NUCLEOTIDE SEQUENCE</scope>
    <source>
        <strain evidence="2">110903Hualien_Pintung</strain>
    </source>
</reference>
<evidence type="ECO:0000313" key="2">
    <source>
        <dbReference type="EMBL" id="KAF7305711.1"/>
    </source>
</evidence>